<dbReference type="Proteomes" id="UP001054902">
    <property type="component" value="Unassembled WGS sequence"/>
</dbReference>
<keyword evidence="2" id="KW-0378">Hydrolase</keyword>
<evidence type="ECO:0000313" key="9">
    <source>
        <dbReference type="Proteomes" id="UP001054902"/>
    </source>
</evidence>
<evidence type="ECO:0000259" key="6">
    <source>
        <dbReference type="Pfam" id="PF13086"/>
    </source>
</evidence>
<dbReference type="FunFam" id="3.40.50.300:FF:000326">
    <property type="entry name" value="P-loop containing nucleoside triphosphate hydrolase"/>
    <property type="match status" value="1"/>
</dbReference>
<name>A0AAD3D6A1_9STRA</name>
<evidence type="ECO:0000259" key="7">
    <source>
        <dbReference type="Pfam" id="PF13087"/>
    </source>
</evidence>
<evidence type="ECO:0000256" key="3">
    <source>
        <dbReference type="ARBA" id="ARBA00022806"/>
    </source>
</evidence>
<dbReference type="GO" id="GO:0016787">
    <property type="term" value="F:hydrolase activity"/>
    <property type="evidence" value="ECO:0007669"/>
    <property type="project" value="UniProtKB-KW"/>
</dbReference>
<proteinExistence type="predicted"/>
<evidence type="ECO:0000256" key="5">
    <source>
        <dbReference type="SAM" id="MobiDB-lite"/>
    </source>
</evidence>
<feature type="domain" description="DNA2/NAM7 helicase-like C-terminal" evidence="7">
    <location>
        <begin position="1149"/>
        <end position="1352"/>
    </location>
</feature>
<dbReference type="InterPro" id="IPR036034">
    <property type="entry name" value="PDZ_sf"/>
</dbReference>
<dbReference type="InterPro" id="IPR047187">
    <property type="entry name" value="SF1_C_Upf1"/>
</dbReference>
<protein>
    <submittedName>
        <fullName evidence="8">Uncharacterized protein</fullName>
    </submittedName>
</protein>
<dbReference type="InterPro" id="IPR041679">
    <property type="entry name" value="DNA2/NAM7-like_C"/>
</dbReference>
<dbReference type="Gene3D" id="3.40.50.300">
    <property type="entry name" value="P-loop containing nucleotide triphosphate hydrolases"/>
    <property type="match status" value="2"/>
</dbReference>
<feature type="compositionally biased region" description="Basic residues" evidence="5">
    <location>
        <begin position="1399"/>
        <end position="1414"/>
    </location>
</feature>
<dbReference type="InterPro" id="IPR041677">
    <property type="entry name" value="DNA2/NAM7_AAA_11"/>
</dbReference>
<dbReference type="PANTHER" id="PTHR10887">
    <property type="entry name" value="DNA2/NAM7 HELICASE FAMILY"/>
    <property type="match status" value="1"/>
</dbReference>
<feature type="region of interest" description="Disordered" evidence="5">
    <location>
        <begin position="1381"/>
        <end position="1427"/>
    </location>
</feature>
<feature type="compositionally biased region" description="Basic and acidic residues" evidence="5">
    <location>
        <begin position="222"/>
        <end position="231"/>
    </location>
</feature>
<dbReference type="Pfam" id="PF13087">
    <property type="entry name" value="AAA_12"/>
    <property type="match status" value="1"/>
</dbReference>
<reference evidence="8 9" key="1">
    <citation type="journal article" date="2021" name="Sci. Rep.">
        <title>The genome of the diatom Chaetoceros tenuissimus carries an ancient integrated fragment of an extant virus.</title>
        <authorList>
            <person name="Hongo Y."/>
            <person name="Kimura K."/>
            <person name="Takaki Y."/>
            <person name="Yoshida Y."/>
            <person name="Baba S."/>
            <person name="Kobayashi G."/>
            <person name="Nagasaki K."/>
            <person name="Hano T."/>
            <person name="Tomaru Y."/>
        </authorList>
    </citation>
    <scope>NUCLEOTIDE SEQUENCE [LARGE SCALE GENOMIC DNA]</scope>
    <source>
        <strain evidence="8 9">NIES-3715</strain>
    </source>
</reference>
<dbReference type="GO" id="GO:0005524">
    <property type="term" value="F:ATP binding"/>
    <property type="evidence" value="ECO:0007669"/>
    <property type="project" value="UniProtKB-KW"/>
</dbReference>
<keyword evidence="3" id="KW-0347">Helicase</keyword>
<dbReference type="PANTHER" id="PTHR10887:SF495">
    <property type="entry name" value="HELICASE SENATAXIN ISOFORM X1-RELATED"/>
    <property type="match status" value="1"/>
</dbReference>
<dbReference type="SUPFAM" id="SSF52540">
    <property type="entry name" value="P-loop containing nucleoside triphosphate hydrolases"/>
    <property type="match status" value="1"/>
</dbReference>
<feature type="compositionally biased region" description="Polar residues" evidence="5">
    <location>
        <begin position="560"/>
        <end position="571"/>
    </location>
</feature>
<dbReference type="InterPro" id="IPR045055">
    <property type="entry name" value="DNA2/NAM7-like"/>
</dbReference>
<dbReference type="CDD" id="cd18042">
    <property type="entry name" value="DEXXQc_SETX"/>
    <property type="match status" value="1"/>
</dbReference>
<dbReference type="GO" id="GO:0005694">
    <property type="term" value="C:chromosome"/>
    <property type="evidence" value="ECO:0007669"/>
    <property type="project" value="UniProtKB-ARBA"/>
</dbReference>
<dbReference type="EMBL" id="BLLK01000058">
    <property type="protein sequence ID" value="GFH57471.1"/>
    <property type="molecule type" value="Genomic_DNA"/>
</dbReference>
<dbReference type="Pfam" id="PF13086">
    <property type="entry name" value="AAA_11"/>
    <property type="match status" value="1"/>
</dbReference>
<dbReference type="InterPro" id="IPR027417">
    <property type="entry name" value="P-loop_NTPase"/>
</dbReference>
<dbReference type="Gene3D" id="2.30.42.10">
    <property type="match status" value="1"/>
</dbReference>
<keyword evidence="1" id="KW-0547">Nucleotide-binding</keyword>
<dbReference type="CDD" id="cd18808">
    <property type="entry name" value="SF1_C_Upf1"/>
    <property type="match status" value="1"/>
</dbReference>
<feature type="region of interest" description="Disordered" evidence="5">
    <location>
        <begin position="222"/>
        <end position="381"/>
    </location>
</feature>
<feature type="compositionally biased region" description="Basic and acidic residues" evidence="5">
    <location>
        <begin position="1381"/>
        <end position="1394"/>
    </location>
</feature>
<feature type="region of interest" description="Disordered" evidence="5">
    <location>
        <begin position="404"/>
        <end position="442"/>
    </location>
</feature>
<feature type="region of interest" description="Disordered" evidence="5">
    <location>
        <begin position="1031"/>
        <end position="1056"/>
    </location>
</feature>
<keyword evidence="4" id="KW-0067">ATP-binding</keyword>
<feature type="region of interest" description="Disordered" evidence="5">
    <location>
        <begin position="529"/>
        <end position="579"/>
    </location>
</feature>
<organism evidence="8 9">
    <name type="scientific">Chaetoceros tenuissimus</name>
    <dbReference type="NCBI Taxonomy" id="426638"/>
    <lineage>
        <taxon>Eukaryota</taxon>
        <taxon>Sar</taxon>
        <taxon>Stramenopiles</taxon>
        <taxon>Ochrophyta</taxon>
        <taxon>Bacillariophyta</taxon>
        <taxon>Coscinodiscophyceae</taxon>
        <taxon>Chaetocerotophycidae</taxon>
        <taxon>Chaetocerotales</taxon>
        <taxon>Chaetocerotaceae</taxon>
        <taxon>Chaetoceros</taxon>
    </lineage>
</organism>
<feature type="domain" description="DNA2/NAM7 helicase helicase" evidence="6">
    <location>
        <begin position="863"/>
        <end position="1140"/>
    </location>
</feature>
<accession>A0AAD3D6A1</accession>
<evidence type="ECO:0000256" key="4">
    <source>
        <dbReference type="ARBA" id="ARBA00022840"/>
    </source>
</evidence>
<feature type="compositionally biased region" description="Basic residues" evidence="5">
    <location>
        <begin position="1044"/>
        <end position="1054"/>
    </location>
</feature>
<feature type="compositionally biased region" description="Basic and acidic residues" evidence="5">
    <location>
        <begin position="316"/>
        <end position="360"/>
    </location>
</feature>
<feature type="compositionally biased region" description="Basic and acidic residues" evidence="5">
    <location>
        <begin position="415"/>
        <end position="427"/>
    </location>
</feature>
<dbReference type="SUPFAM" id="SSF50156">
    <property type="entry name" value="PDZ domain-like"/>
    <property type="match status" value="1"/>
</dbReference>
<dbReference type="GO" id="GO:0004386">
    <property type="term" value="F:helicase activity"/>
    <property type="evidence" value="ECO:0007669"/>
    <property type="project" value="UniProtKB-KW"/>
</dbReference>
<feature type="compositionally biased region" description="Polar residues" evidence="5">
    <location>
        <begin position="237"/>
        <end position="256"/>
    </location>
</feature>
<evidence type="ECO:0000256" key="1">
    <source>
        <dbReference type="ARBA" id="ARBA00022741"/>
    </source>
</evidence>
<feature type="compositionally biased region" description="Polar residues" evidence="5">
    <location>
        <begin position="264"/>
        <end position="280"/>
    </location>
</feature>
<sequence length="1427" mass="161563">MISMEIDDTRQECIGAESSFEQVDVNKRRSKLMEEWKNTCIKWGFVVVRQQLFEHFACNELDENNANSARNADLVNANSNSRPEYQDVDLTSTSSSKTVYPVVKLVDRTFKQISDRLVVSQIIPGSVSDKAGLKVGDVIHTVYGIENPTLSLIFGIMRDSNRFMFKIEREVETSTIDKKPRQRRLDIGGSVTLDNSTVTQETKDLTDELDPSLLEINQQELSHIRDTDNRSRHLPPNDSQENGDVSMGSPAQSPQNLVEEAFIDNSSQKGCTISSKSASNQRDEKKQTETRTLNPIEKNVFMESSSNHKKIASTKENTEVKRVETSKKNEKSRPHEAKRDKKDPPKNSENTESRQGHHPNESLAMKPEPNDNIELKDKNVDCGDEEEMFLNTIRESIEKNDYEVAGNSIARGKRKNNDKDDSSSEKKEKKKKQKKNTTIQHDTSSFVEGTCIDAEGNADSANDQEIQLHTISTNQSKISDHVEIDMLPPDVPDLNEKERKKAKWMARDIGIIGTTRKWSISSNECGRKNSISSFEDKTDENTDDVTNTSSKSKRRDRSILASSMGTSTSKTPGEKLKRLYPDSSGFGKNILKWKPPNLVVEGSTVRFKDCVELSSKEDLPTIPLSFQSTSDLRNNTVPHILDEGIHSIRQEFRTNSDRKGFWTRDVFKMTLRHCIQVDRISIQPDNCPSLRTYEFAFQVDTTSSKKLQRNLGELFAIHSPHWEHKTCLGMIGSSPISTNFLSDQMIDDNDNFDLFKLWICVSDEDVPGSGWLPKSDMPSQFSIGSTVQTYYVLNVGTCIDMMRQYEAVKSLSHIKPNLLRALLTYNEGEEPKKGKIIEELPKVEVPKPRSLTNEIWDHLKKTTNKYQLAAIRMIMSGKAKENIALLQGPPGTGKTSTIVALVSALLNGNAPIHGKQTAGTKIHVGQSLRSSKSETITHDTNVTKRILVCAPSNQAVDELAYKIHLQSIGSNGKSGSFNITRFGICPGEDRHDGRGKRSKHSSKTLHSSARDQYLISINMDVNVSEVATGKDTHDFRHSGDFQQSKKRSSSRNSRHINFGEERQKILSKCHVVCTTLSGAGSKAFIDAVARDEFPDSEFDAIIIDEACQGSEVSTLIPFKFNPNLVVLVGDPKQLPVMKFSQDSSRCRADRSLFDRLYENGWPINMLRIQYRMHESIVSFPSKTFYKNNLITAKEVLTRKPAPWHSHHMFPPHLLFDVDNGVMNRSREGGISNNAEANFVVKILERFSQEFRELKNLSFGIITFYNDQVTKIKKIMNRNYIINWMKYNNISIQVSTVDGFQGSEKDIIILSCVRSKYDSNTTKNNKSVGFLNDFRRVNVALTRAKYSLWAVAHYEMLNKDPLWSSLIHDAYERNLICHSSDLDRHTSGRPIKPEQQHGQNSKHKRRKRKQKKKKSQEKSSGSKPKKEE</sequence>
<comment type="caution">
    <text evidence="8">The sequence shown here is derived from an EMBL/GenBank/DDBJ whole genome shotgun (WGS) entry which is preliminary data.</text>
</comment>
<evidence type="ECO:0000256" key="2">
    <source>
        <dbReference type="ARBA" id="ARBA00022801"/>
    </source>
</evidence>
<gene>
    <name evidence="8" type="ORF">CTEN210_13947</name>
</gene>
<keyword evidence="9" id="KW-1185">Reference proteome</keyword>
<evidence type="ECO:0000313" key="8">
    <source>
        <dbReference type="EMBL" id="GFH57471.1"/>
    </source>
</evidence>